<dbReference type="InterPro" id="IPR010263">
    <property type="entry name" value="T6SS_TssK"/>
</dbReference>
<dbReference type="AlphaFoldDB" id="A0A4Q7YRH5"/>
<dbReference type="Pfam" id="PF05936">
    <property type="entry name" value="T6SS_VasE"/>
    <property type="match status" value="1"/>
</dbReference>
<evidence type="ECO:0000256" key="1">
    <source>
        <dbReference type="SAM" id="MobiDB-lite"/>
    </source>
</evidence>
<dbReference type="EMBL" id="SHKW01000001">
    <property type="protein sequence ID" value="RZU40307.1"/>
    <property type="molecule type" value="Genomic_DNA"/>
</dbReference>
<accession>A0A4Q7YRH5</accession>
<evidence type="ECO:0000313" key="3">
    <source>
        <dbReference type="Proteomes" id="UP000292958"/>
    </source>
</evidence>
<protein>
    <submittedName>
        <fullName evidence="2">Putative component of type VI protein secretion system</fullName>
    </submittedName>
</protein>
<keyword evidence="3" id="KW-1185">Reference proteome</keyword>
<feature type="region of interest" description="Disordered" evidence="1">
    <location>
        <begin position="532"/>
        <end position="579"/>
    </location>
</feature>
<dbReference type="Proteomes" id="UP000292958">
    <property type="component" value="Unassembled WGS sequence"/>
</dbReference>
<proteinExistence type="predicted"/>
<reference evidence="2 3" key="1">
    <citation type="submission" date="2019-02" db="EMBL/GenBank/DDBJ databases">
        <title>Genomic Encyclopedia of Archaeal and Bacterial Type Strains, Phase II (KMG-II): from individual species to whole genera.</title>
        <authorList>
            <person name="Goeker M."/>
        </authorList>
    </citation>
    <scope>NUCLEOTIDE SEQUENCE [LARGE SCALE GENOMIC DNA]</scope>
    <source>
        <strain evidence="2 3">DSM 18101</strain>
    </source>
</reference>
<comment type="caution">
    <text evidence="2">The sequence shown here is derived from an EMBL/GenBank/DDBJ whole genome shotgun (WGS) entry which is preliminary data.</text>
</comment>
<name>A0A4Q7YRH5_9BACT</name>
<gene>
    <name evidence="2" type="ORF">BDD14_1753</name>
</gene>
<dbReference type="RefSeq" id="WP_165419983.1">
    <property type="nucleotide sequence ID" value="NZ_SHKW01000001.1"/>
</dbReference>
<organism evidence="2 3">
    <name type="scientific">Edaphobacter modestus</name>
    <dbReference type="NCBI Taxonomy" id="388466"/>
    <lineage>
        <taxon>Bacteria</taxon>
        <taxon>Pseudomonadati</taxon>
        <taxon>Acidobacteriota</taxon>
        <taxon>Terriglobia</taxon>
        <taxon>Terriglobales</taxon>
        <taxon>Acidobacteriaceae</taxon>
        <taxon>Edaphobacter</taxon>
    </lineage>
</organism>
<sequence>MNQKDIHHNAVNWEFGMLVAPEHFLRQERFYEAEMLWMMRYTHDGFGLIGGGPRLPESEVGAVRHDPVITLLEDEHTLRITVTQCRGLTVSGTPVEITPDYPLYQEFSKSDLEGIKEARIYIVAPPHVYTVLDGAPDEHNPQMQTERIRCCRLTLQPHGEEVQHAIAVSRIRRSERSLAYEQDSRFIPPCTHLTAFSELSAAWRRIVEQLSYLSSRFIELHRAMQEYIELTRERGIDVGIDRDTLEFVKRIIPSIEACLYDCLNPTQLPAQFFGSLRKFLQGAAVSLDLNPPVQQYFDALKNAGETEFVPLVEQQKQLLKSSPRWRVEDDLGLEVRFVQNSLRSLQTLERALEGKYIDFRVSPTLDTMNFVFDRGGSALYKLAAKPARLQGFGDEMTFYFANVRLEGREKYRIILTAELDHEYAAETQLPVEIRINEGSGSRRAPIHGVGQVRFAGQKNVEFDFEAPDIATVTDLRVAVPAHFSVRTALLFVRHRFYAQDTEKMNLPSQSIETSPRANEEAEGLAVVRADAAPRAFRPPLQPQPARNWNAWGSREEQTAASETGQMENPVPPPRRRRLE</sequence>
<evidence type="ECO:0000313" key="2">
    <source>
        <dbReference type="EMBL" id="RZU40307.1"/>
    </source>
</evidence>